<evidence type="ECO:0000256" key="5">
    <source>
        <dbReference type="ARBA" id="ARBA00022989"/>
    </source>
</evidence>
<evidence type="ECO:0000313" key="13">
    <source>
        <dbReference type="Proteomes" id="UP000494252"/>
    </source>
</evidence>
<dbReference type="Gene3D" id="1.10.287.950">
    <property type="entry name" value="Methyl-accepting chemotaxis protein"/>
    <property type="match status" value="1"/>
</dbReference>
<dbReference type="Pfam" id="PF00015">
    <property type="entry name" value="MCPsignal"/>
    <property type="match status" value="1"/>
</dbReference>
<dbReference type="GO" id="GO:0007165">
    <property type="term" value="P:signal transduction"/>
    <property type="evidence" value="ECO:0007669"/>
    <property type="project" value="UniProtKB-KW"/>
</dbReference>
<dbReference type="SMART" id="SM00283">
    <property type="entry name" value="MA"/>
    <property type="match status" value="1"/>
</dbReference>
<keyword evidence="13" id="KW-1185">Reference proteome</keyword>
<sequence length="547" mass="58280">MHRFSFSQKLWLPLVVSLIALLAVSVSAAWLSRQTRIEERKNDLVNVAHVGLSIVAEYALLAKSGALSEADARRQALERLQHIRYGEDGYFLVIDSKPRMIMHAMKPALDGKDLSGTTDVDGRHHYVEFASKAQSPEGGFVEYVFPHPHDPSAAAVGKIGYVVRYAPWDWIIATGAYVDDINSAFRKSLYLVGGIFGALAVLLSTFCFFTNRSIQRAIGGDPAYAAQVADDIAAGNLDIVIRTRQGDSSSLLHTMQAMRDALARTIAGIKGAADKVATGANEIAAGNADLSARTENQAASLEETAASMEQMTAMVRQTAENAQMASQLMADAEEIVNQGGSMAGDAVSTMHEVSKESQRMVEIISVIEGIAFQTNILALNAAVEAARAGEEGRGFAVVAGEVRLLAQRSASAAKEIRALINRTVEGIHSGADLVDSTGVKIRAVQEAISRVSGVASEIASAAAEQSAGINQVNNAVTQMDSTTQQNAALVEQAAAVAQILTEQATLLQSSISTFRLQTAPIEAHSSRVTTSNRRAVSRVKRNSGFNV</sequence>
<evidence type="ECO:0000256" key="8">
    <source>
        <dbReference type="PROSITE-ProRule" id="PRU00284"/>
    </source>
</evidence>
<evidence type="ECO:0000256" key="9">
    <source>
        <dbReference type="SAM" id="MobiDB-lite"/>
    </source>
</evidence>
<comment type="subcellular location">
    <subcellularLocation>
        <location evidence="1">Cell membrane</location>
        <topology evidence="1">Multi-pass membrane protein</topology>
    </subcellularLocation>
</comment>
<accession>A0A6J5H266</accession>
<evidence type="ECO:0000256" key="2">
    <source>
        <dbReference type="ARBA" id="ARBA00022475"/>
    </source>
</evidence>
<dbReference type="InterPro" id="IPR051310">
    <property type="entry name" value="MCP_chemotaxis"/>
</dbReference>
<feature type="region of interest" description="Disordered" evidence="9">
    <location>
        <begin position="524"/>
        <end position="547"/>
    </location>
</feature>
<dbReference type="CDD" id="cd11386">
    <property type="entry name" value="MCP_signal"/>
    <property type="match status" value="1"/>
</dbReference>
<evidence type="ECO:0000313" key="12">
    <source>
        <dbReference type="EMBL" id="CAB3809201.1"/>
    </source>
</evidence>
<dbReference type="InterPro" id="IPR033480">
    <property type="entry name" value="sCache_2"/>
</dbReference>
<name>A0A6J5H266_9BURK</name>
<keyword evidence="4 10" id="KW-0812">Transmembrane</keyword>
<dbReference type="GO" id="GO:0005886">
    <property type="term" value="C:plasma membrane"/>
    <property type="evidence" value="ECO:0007669"/>
    <property type="project" value="UniProtKB-SubCell"/>
</dbReference>
<dbReference type="InterPro" id="IPR004089">
    <property type="entry name" value="MCPsignal_dom"/>
</dbReference>
<protein>
    <recommendedName>
        <fullName evidence="11">Methyl-accepting transducer domain-containing protein</fullName>
    </recommendedName>
</protein>
<keyword evidence="5 10" id="KW-1133">Transmembrane helix</keyword>
<keyword evidence="3" id="KW-0488">Methylation</keyword>
<feature type="transmembrane region" description="Helical" evidence="10">
    <location>
        <begin position="189"/>
        <end position="209"/>
    </location>
</feature>
<dbReference type="SUPFAM" id="SSF58104">
    <property type="entry name" value="Methyl-accepting chemotaxis protein (MCP) signaling domain"/>
    <property type="match status" value="1"/>
</dbReference>
<feature type="domain" description="Methyl-accepting transducer" evidence="11">
    <location>
        <begin position="272"/>
        <end position="501"/>
    </location>
</feature>
<comment type="similarity">
    <text evidence="7">Belongs to the methyl-accepting chemotaxis (MCP) protein family.</text>
</comment>
<dbReference type="Pfam" id="PF17200">
    <property type="entry name" value="sCache_2"/>
    <property type="match status" value="1"/>
</dbReference>
<evidence type="ECO:0000259" key="11">
    <source>
        <dbReference type="PROSITE" id="PS50111"/>
    </source>
</evidence>
<dbReference type="EMBL" id="CADIKI010000028">
    <property type="protein sequence ID" value="CAB3809201.1"/>
    <property type="molecule type" value="Genomic_DNA"/>
</dbReference>
<keyword evidence="6 10" id="KW-0472">Membrane</keyword>
<dbReference type="PANTHER" id="PTHR43531">
    <property type="entry name" value="PROTEIN ICFG"/>
    <property type="match status" value="1"/>
</dbReference>
<evidence type="ECO:0000256" key="1">
    <source>
        <dbReference type="ARBA" id="ARBA00004651"/>
    </source>
</evidence>
<evidence type="ECO:0000256" key="4">
    <source>
        <dbReference type="ARBA" id="ARBA00022692"/>
    </source>
</evidence>
<dbReference type="RefSeq" id="WP_175165791.1">
    <property type="nucleotide sequence ID" value="NZ_CADIKI010000028.1"/>
</dbReference>
<dbReference type="GO" id="GO:0006935">
    <property type="term" value="P:chemotaxis"/>
    <property type="evidence" value="ECO:0007669"/>
    <property type="project" value="TreeGrafter"/>
</dbReference>
<dbReference type="Gene3D" id="3.30.450.20">
    <property type="entry name" value="PAS domain"/>
    <property type="match status" value="1"/>
</dbReference>
<dbReference type="SMART" id="SM01049">
    <property type="entry name" value="Cache_2"/>
    <property type="match status" value="1"/>
</dbReference>
<dbReference type="Proteomes" id="UP000494252">
    <property type="component" value="Unassembled WGS sequence"/>
</dbReference>
<gene>
    <name evidence="12" type="ORF">LMG27177_06753</name>
</gene>
<dbReference type="FunFam" id="1.10.287.950:FF:000001">
    <property type="entry name" value="Methyl-accepting chemotaxis sensory transducer"/>
    <property type="match status" value="1"/>
</dbReference>
<dbReference type="GO" id="GO:0004888">
    <property type="term" value="F:transmembrane signaling receptor activity"/>
    <property type="evidence" value="ECO:0007669"/>
    <property type="project" value="TreeGrafter"/>
</dbReference>
<reference evidence="12 13" key="1">
    <citation type="submission" date="2020-04" db="EMBL/GenBank/DDBJ databases">
        <authorList>
            <person name="De Canck E."/>
        </authorList>
    </citation>
    <scope>NUCLEOTIDE SEQUENCE [LARGE SCALE GENOMIC DNA]</scope>
    <source>
        <strain evidence="12 13">LMG 27177</strain>
    </source>
</reference>
<dbReference type="AlphaFoldDB" id="A0A6J5H266"/>
<keyword evidence="8" id="KW-0807">Transducer</keyword>
<dbReference type="PANTHER" id="PTHR43531:SF14">
    <property type="entry name" value="METHYL-ACCEPTING CHEMOTAXIS PROTEIN I-RELATED"/>
    <property type="match status" value="1"/>
</dbReference>
<organism evidence="12 13">
    <name type="scientific">Paraburkholderia fynbosensis</name>
    <dbReference type="NCBI Taxonomy" id="1200993"/>
    <lineage>
        <taxon>Bacteria</taxon>
        <taxon>Pseudomonadati</taxon>
        <taxon>Pseudomonadota</taxon>
        <taxon>Betaproteobacteria</taxon>
        <taxon>Burkholderiales</taxon>
        <taxon>Burkholderiaceae</taxon>
        <taxon>Paraburkholderia</taxon>
    </lineage>
</organism>
<evidence type="ECO:0000256" key="7">
    <source>
        <dbReference type="ARBA" id="ARBA00029447"/>
    </source>
</evidence>
<dbReference type="PROSITE" id="PS50111">
    <property type="entry name" value="CHEMOTAXIS_TRANSDUC_2"/>
    <property type="match status" value="1"/>
</dbReference>
<evidence type="ECO:0000256" key="6">
    <source>
        <dbReference type="ARBA" id="ARBA00023136"/>
    </source>
</evidence>
<evidence type="ECO:0000256" key="3">
    <source>
        <dbReference type="ARBA" id="ARBA00022481"/>
    </source>
</evidence>
<evidence type="ECO:0000256" key="10">
    <source>
        <dbReference type="SAM" id="Phobius"/>
    </source>
</evidence>
<proteinExistence type="inferred from homology"/>
<keyword evidence="2" id="KW-1003">Cell membrane</keyword>